<comment type="caution">
    <text evidence="1">The sequence shown here is derived from an EMBL/GenBank/DDBJ whole genome shotgun (WGS) entry which is preliminary data.</text>
</comment>
<reference evidence="2" key="1">
    <citation type="journal article" date="2023" name="Mol. Phylogenet. Evol.">
        <title>Genome-scale phylogeny and comparative genomics of the fungal order Sordariales.</title>
        <authorList>
            <person name="Hensen N."/>
            <person name="Bonometti L."/>
            <person name="Westerberg I."/>
            <person name="Brannstrom I.O."/>
            <person name="Guillou S."/>
            <person name="Cros-Aarteil S."/>
            <person name="Calhoun S."/>
            <person name="Haridas S."/>
            <person name="Kuo A."/>
            <person name="Mondo S."/>
            <person name="Pangilinan J."/>
            <person name="Riley R."/>
            <person name="LaButti K."/>
            <person name="Andreopoulos B."/>
            <person name="Lipzen A."/>
            <person name="Chen C."/>
            <person name="Yan M."/>
            <person name="Daum C."/>
            <person name="Ng V."/>
            <person name="Clum A."/>
            <person name="Steindorff A."/>
            <person name="Ohm R.A."/>
            <person name="Martin F."/>
            <person name="Silar P."/>
            <person name="Natvig D.O."/>
            <person name="Lalanne C."/>
            <person name="Gautier V."/>
            <person name="Ament-Velasquez S.L."/>
            <person name="Kruys A."/>
            <person name="Hutchinson M.I."/>
            <person name="Powell A.J."/>
            <person name="Barry K."/>
            <person name="Miller A.N."/>
            <person name="Grigoriev I.V."/>
            <person name="Debuchy R."/>
            <person name="Gladieux P."/>
            <person name="Hiltunen Thoren M."/>
            <person name="Johannesson H."/>
        </authorList>
    </citation>
    <scope>NUCLEOTIDE SEQUENCE [LARGE SCALE GENOMIC DNA]</scope>
    <source>
        <strain evidence="2">CBS 340.73</strain>
    </source>
</reference>
<dbReference type="EMBL" id="MU854035">
    <property type="protein sequence ID" value="KAK3934040.1"/>
    <property type="molecule type" value="Genomic_DNA"/>
</dbReference>
<dbReference type="AlphaFoldDB" id="A0AAN6RYM8"/>
<proteinExistence type="predicted"/>
<evidence type="ECO:0000313" key="2">
    <source>
        <dbReference type="Proteomes" id="UP001303473"/>
    </source>
</evidence>
<keyword evidence="2" id="KW-1185">Reference proteome</keyword>
<organism evidence="1 2">
    <name type="scientific">Diplogelasinospora grovesii</name>
    <dbReference type="NCBI Taxonomy" id="303347"/>
    <lineage>
        <taxon>Eukaryota</taxon>
        <taxon>Fungi</taxon>
        <taxon>Dikarya</taxon>
        <taxon>Ascomycota</taxon>
        <taxon>Pezizomycotina</taxon>
        <taxon>Sordariomycetes</taxon>
        <taxon>Sordariomycetidae</taxon>
        <taxon>Sordariales</taxon>
        <taxon>Diplogelasinosporaceae</taxon>
        <taxon>Diplogelasinospora</taxon>
    </lineage>
</organism>
<accession>A0AAN6RYM8</accession>
<gene>
    <name evidence="1" type="ORF">QBC46DRAFT_348042</name>
</gene>
<protein>
    <submittedName>
        <fullName evidence="1">Uncharacterized protein</fullName>
    </submittedName>
</protein>
<sequence length="401" mass="43236">MDVNLTVDLGKAVELSRNVACTATVPGVYANLTTNVNPQEPGRIGYGVTMVPGRLVFMLHNFGAAFGSVQRYAYFGIVAEKAFTLKQLQLNIDTDAECSSAQNPVTVAVELSPRDDFRNVTLLGTVMSHHNPQTLSNLTRSQSRQLSAYSGISLAGSTIATTVVYELEPISPTTGAELATSEAFSITYDFNQAATWCRIGNVQSFRAHHNVYALHNSGSAQGRNQRYILVMIATQLPLVLSQVSIPFSTNAAGSGPLNPVTMQVEASPTSDFRSISTLGTINKVNFTAQTTALLPRGISYVRFRATTPIPNGANYVAFKNSIIPRGSVAADGWTQIGVDAKQILTFSNMLFIVNKNNGSLWQYNGVPNSWSRVGDPAYQYIGAESGLYGITAARDHVPRVL</sequence>
<name>A0AAN6RYM8_9PEZI</name>
<dbReference type="Proteomes" id="UP001303473">
    <property type="component" value="Unassembled WGS sequence"/>
</dbReference>
<evidence type="ECO:0000313" key="1">
    <source>
        <dbReference type="EMBL" id="KAK3934040.1"/>
    </source>
</evidence>